<gene>
    <name evidence="3" type="ORF">AXG93_2356s1040</name>
</gene>
<keyword evidence="4" id="KW-1185">Reference proteome</keyword>
<protein>
    <submittedName>
        <fullName evidence="3">Uncharacterized protein</fullName>
    </submittedName>
</protein>
<dbReference type="AlphaFoldDB" id="A0A176WDT3"/>
<feature type="coiled-coil region" evidence="1">
    <location>
        <begin position="183"/>
        <end position="224"/>
    </location>
</feature>
<accession>A0A176WDT3</accession>
<evidence type="ECO:0000256" key="1">
    <source>
        <dbReference type="SAM" id="Coils"/>
    </source>
</evidence>
<feature type="coiled-coil region" evidence="1">
    <location>
        <begin position="250"/>
        <end position="277"/>
    </location>
</feature>
<reference evidence="3" key="1">
    <citation type="submission" date="2016-03" db="EMBL/GenBank/DDBJ databases">
        <title>Mechanisms controlling the formation of the plant cell surface in tip-growing cells are functionally conserved among land plants.</title>
        <authorList>
            <person name="Honkanen S."/>
            <person name="Jones V.A."/>
            <person name="Morieri G."/>
            <person name="Champion C."/>
            <person name="Hetherington A.J."/>
            <person name="Kelly S."/>
            <person name="Saint-Marcoux D."/>
            <person name="Proust H."/>
            <person name="Prescott H."/>
            <person name="Dolan L."/>
        </authorList>
    </citation>
    <scope>NUCLEOTIDE SEQUENCE [LARGE SCALE GENOMIC DNA]</scope>
    <source>
        <tissue evidence="3">Whole gametophyte</tissue>
    </source>
</reference>
<comment type="caution">
    <text evidence="3">The sequence shown here is derived from an EMBL/GenBank/DDBJ whole genome shotgun (WGS) entry which is preliminary data.</text>
</comment>
<feature type="region of interest" description="Disordered" evidence="2">
    <location>
        <begin position="84"/>
        <end position="105"/>
    </location>
</feature>
<dbReference type="Proteomes" id="UP000077202">
    <property type="component" value="Unassembled WGS sequence"/>
</dbReference>
<name>A0A176WDT3_MARPO</name>
<evidence type="ECO:0000313" key="4">
    <source>
        <dbReference type="Proteomes" id="UP000077202"/>
    </source>
</evidence>
<keyword evidence="1" id="KW-0175">Coiled coil</keyword>
<proteinExistence type="predicted"/>
<dbReference type="EMBL" id="LVLJ01001131">
    <property type="protein sequence ID" value="OAE31239.1"/>
    <property type="molecule type" value="Genomic_DNA"/>
</dbReference>
<organism evidence="3 4">
    <name type="scientific">Marchantia polymorpha subsp. ruderalis</name>
    <dbReference type="NCBI Taxonomy" id="1480154"/>
    <lineage>
        <taxon>Eukaryota</taxon>
        <taxon>Viridiplantae</taxon>
        <taxon>Streptophyta</taxon>
        <taxon>Embryophyta</taxon>
        <taxon>Marchantiophyta</taxon>
        <taxon>Marchantiopsida</taxon>
        <taxon>Marchantiidae</taxon>
        <taxon>Marchantiales</taxon>
        <taxon>Marchantiaceae</taxon>
        <taxon>Marchantia</taxon>
    </lineage>
</organism>
<evidence type="ECO:0000256" key="2">
    <source>
        <dbReference type="SAM" id="MobiDB-lite"/>
    </source>
</evidence>
<sequence>MHGIIIMCQRKYIKKVFKRFNIEDCKSICTPLDVNVKLMKLLLEEFETIEVGKSTQPVEMEEPLGVLIEVPTYAPAKPLKERTEIVSSNSLSSERTRGAGNEEIPHPKTSEELVEELTLSDKILEQESVVPLLKYLDGKREKYVVSKEAEFYVQLVKNRTKLKSAIAVKREWDSTTELARERAANLATECAAMKAALQEREAQLREKEIECEVLQLNLAKESKSCAEFEETCEGLRISNENGQKVTVDLLARLEKSREAYNEAVKRSERLIVTAEKREWNHVEEVAKLEAQRAEEVRIAEEL</sequence>
<evidence type="ECO:0000313" key="3">
    <source>
        <dbReference type="EMBL" id="OAE31239.1"/>
    </source>
</evidence>